<organism evidence="6">
    <name type="scientific">Hymenolepis diminuta</name>
    <name type="common">Rat tapeworm</name>
    <dbReference type="NCBI Taxonomy" id="6216"/>
    <lineage>
        <taxon>Eukaryota</taxon>
        <taxon>Metazoa</taxon>
        <taxon>Spiralia</taxon>
        <taxon>Lophotrochozoa</taxon>
        <taxon>Platyhelminthes</taxon>
        <taxon>Cestoda</taxon>
        <taxon>Eucestoda</taxon>
        <taxon>Cyclophyllidea</taxon>
        <taxon>Hymenolepididae</taxon>
        <taxon>Hymenolepis</taxon>
    </lineage>
</organism>
<dbReference type="OrthoDB" id="10254995at2759"/>
<reference evidence="3 5" key="3">
    <citation type="submission" date="2019-07" db="EMBL/GenBank/DDBJ databases">
        <authorList>
            <person name="Jastrzebski P J."/>
            <person name="Paukszto L."/>
            <person name="Jastrzebski P J."/>
        </authorList>
    </citation>
    <scope>NUCLEOTIDE SEQUENCE [LARGE SCALE GENOMIC DNA]</scope>
    <source>
        <strain evidence="3 5">WMS-il1</strain>
    </source>
</reference>
<protein>
    <submittedName>
        <fullName evidence="6">Myosin_tail_1 domain-containing protein</fullName>
    </submittedName>
</protein>
<name>A0A0R3SZL9_HYMDI</name>
<dbReference type="EMBL" id="UYSG01012928">
    <property type="protein sequence ID" value="VDL65110.1"/>
    <property type="molecule type" value="Genomic_DNA"/>
</dbReference>
<evidence type="ECO:0000313" key="3">
    <source>
        <dbReference type="EMBL" id="VUZ56601.1"/>
    </source>
</evidence>
<reference evidence="2 4" key="2">
    <citation type="submission" date="2018-11" db="EMBL/GenBank/DDBJ databases">
        <authorList>
            <consortium name="Pathogen Informatics"/>
        </authorList>
    </citation>
    <scope>NUCLEOTIDE SEQUENCE [LARGE SCALE GENOMIC DNA]</scope>
</reference>
<accession>A0A0R3SZL9</accession>
<dbReference type="STRING" id="6216.A0A0R3SZL9"/>
<gene>
    <name evidence="2" type="ORF">HDID_LOCUS11212</name>
    <name evidence="3" type="ORF">WMSIL1_LOCUS14202</name>
</gene>
<proteinExistence type="predicted"/>
<evidence type="ECO:0000256" key="1">
    <source>
        <dbReference type="SAM" id="Coils"/>
    </source>
</evidence>
<dbReference type="AlphaFoldDB" id="A0A0R3SZL9"/>
<keyword evidence="1" id="KW-0175">Coiled coil</keyword>
<evidence type="ECO:0000313" key="4">
    <source>
        <dbReference type="Proteomes" id="UP000274504"/>
    </source>
</evidence>
<dbReference type="EMBL" id="CABIJS010000707">
    <property type="protein sequence ID" value="VUZ56601.1"/>
    <property type="molecule type" value="Genomic_DNA"/>
</dbReference>
<evidence type="ECO:0000313" key="5">
    <source>
        <dbReference type="Proteomes" id="UP000321570"/>
    </source>
</evidence>
<evidence type="ECO:0000313" key="2">
    <source>
        <dbReference type="EMBL" id="VDL65110.1"/>
    </source>
</evidence>
<dbReference type="Proteomes" id="UP000321570">
    <property type="component" value="Unassembled WGS sequence"/>
</dbReference>
<keyword evidence="5" id="KW-1185">Reference proteome</keyword>
<reference evidence="6" key="1">
    <citation type="submission" date="2017-02" db="UniProtKB">
        <authorList>
            <consortium name="WormBaseParasite"/>
        </authorList>
    </citation>
    <scope>IDENTIFICATION</scope>
</reference>
<feature type="coiled-coil region" evidence="1">
    <location>
        <begin position="37"/>
        <end position="103"/>
    </location>
</feature>
<evidence type="ECO:0000313" key="6">
    <source>
        <dbReference type="WBParaSite" id="HDID_0001121501-mRNA-1"/>
    </source>
</evidence>
<dbReference type="WBParaSite" id="HDID_0001121501-mRNA-1">
    <property type="protein sequence ID" value="HDID_0001121501-mRNA-1"/>
    <property type="gene ID" value="HDID_0001121501"/>
</dbReference>
<dbReference type="Proteomes" id="UP000274504">
    <property type="component" value="Unassembled WGS sequence"/>
</dbReference>
<sequence>MGSGLEWSQGEQRLAKNTLLEEKKRLESSMMHRDVELEKVQTALKESENRCKRRQSRLDQARGELSVERANVQRIEAQRATLEEQNKELREQLENEKAEKETANPALIRVDKLGNKVCVREREVRGENGEVRVREREVVEVKGDQRGVFYKFFPKLFRAD</sequence>